<dbReference type="InterPro" id="IPR011663">
    <property type="entry name" value="UTRA"/>
</dbReference>
<dbReference type="InterPro" id="IPR036388">
    <property type="entry name" value="WH-like_DNA-bd_sf"/>
</dbReference>
<proteinExistence type="predicted"/>
<gene>
    <name evidence="5" type="ORF">NZH93_33285</name>
</gene>
<dbReference type="SUPFAM" id="SSF64288">
    <property type="entry name" value="Chorismate lyase-like"/>
    <property type="match status" value="1"/>
</dbReference>
<dbReference type="InterPro" id="IPR028978">
    <property type="entry name" value="Chorismate_lyase_/UTRA_dom_sf"/>
</dbReference>
<dbReference type="Proteomes" id="UP001141259">
    <property type="component" value="Unassembled WGS sequence"/>
</dbReference>
<name>A0A9X3AHN6_9PSEU</name>
<evidence type="ECO:0000256" key="2">
    <source>
        <dbReference type="ARBA" id="ARBA00023125"/>
    </source>
</evidence>
<dbReference type="InterPro" id="IPR050679">
    <property type="entry name" value="Bact_HTH_transcr_reg"/>
</dbReference>
<dbReference type="GO" id="GO:0003677">
    <property type="term" value="F:DNA binding"/>
    <property type="evidence" value="ECO:0007669"/>
    <property type="project" value="UniProtKB-KW"/>
</dbReference>
<dbReference type="AlphaFoldDB" id="A0A9X3AHN6"/>
<dbReference type="SMART" id="SM00345">
    <property type="entry name" value="HTH_GNTR"/>
    <property type="match status" value="1"/>
</dbReference>
<dbReference type="RefSeq" id="WP_259627245.1">
    <property type="nucleotide sequence ID" value="NZ_JANYMP010000020.1"/>
</dbReference>
<dbReference type="Pfam" id="PF07702">
    <property type="entry name" value="UTRA"/>
    <property type="match status" value="1"/>
</dbReference>
<evidence type="ECO:0000313" key="5">
    <source>
        <dbReference type="EMBL" id="MCS7481757.1"/>
    </source>
</evidence>
<dbReference type="PANTHER" id="PTHR44846:SF1">
    <property type="entry name" value="MANNOSYL-D-GLYCERATE TRANSPORT_METABOLISM SYSTEM REPRESSOR MNGR-RELATED"/>
    <property type="match status" value="1"/>
</dbReference>
<dbReference type="Gene3D" id="3.40.1410.10">
    <property type="entry name" value="Chorismate lyase-like"/>
    <property type="match status" value="1"/>
</dbReference>
<dbReference type="EMBL" id="JANYMP010000020">
    <property type="protein sequence ID" value="MCS7481757.1"/>
    <property type="molecule type" value="Genomic_DNA"/>
</dbReference>
<evidence type="ECO:0000313" key="6">
    <source>
        <dbReference type="Proteomes" id="UP001141259"/>
    </source>
</evidence>
<keyword evidence="3" id="KW-0804">Transcription</keyword>
<organism evidence="5 6">
    <name type="scientific">Umezawaea endophytica</name>
    <dbReference type="NCBI Taxonomy" id="1654476"/>
    <lineage>
        <taxon>Bacteria</taxon>
        <taxon>Bacillati</taxon>
        <taxon>Actinomycetota</taxon>
        <taxon>Actinomycetes</taxon>
        <taxon>Pseudonocardiales</taxon>
        <taxon>Pseudonocardiaceae</taxon>
        <taxon>Umezawaea</taxon>
    </lineage>
</organism>
<accession>A0A9X3AHN6</accession>
<feature type="domain" description="HTH gntR-type" evidence="4">
    <location>
        <begin position="1"/>
        <end position="66"/>
    </location>
</feature>
<dbReference type="Pfam" id="PF00392">
    <property type="entry name" value="GntR"/>
    <property type="match status" value="1"/>
</dbReference>
<protein>
    <submittedName>
        <fullName evidence="5">GntR family transcriptional regulator</fullName>
    </submittedName>
</protein>
<dbReference type="InterPro" id="IPR000524">
    <property type="entry name" value="Tscrpt_reg_HTH_GntR"/>
</dbReference>
<sequence length="236" mass="26796">MRRTEVRERLRELIQQRRPGEVMPSERALSEEFGVSRPTLRAAMDDLARDGLLVREHGRGTFTGTRKISQELTPTTPGELAVPPAEGTWFSKVVEFRVEPAGARLGRRLEVSPSHELLAVTRVRIVENAPMAIERILLPHDLVPGINPEDFESGSLYELLRMRYEIVATTAVQITEPTVTDPEEAALLGVPQYAPALLFERTTRDATERVFEYTRSIYRGDRYRITSHLRFDRTSG</sequence>
<dbReference type="GO" id="GO:0045892">
    <property type="term" value="P:negative regulation of DNA-templated transcription"/>
    <property type="evidence" value="ECO:0007669"/>
    <property type="project" value="TreeGrafter"/>
</dbReference>
<keyword evidence="2" id="KW-0238">DNA-binding</keyword>
<evidence type="ECO:0000256" key="3">
    <source>
        <dbReference type="ARBA" id="ARBA00023163"/>
    </source>
</evidence>
<dbReference type="InterPro" id="IPR036390">
    <property type="entry name" value="WH_DNA-bd_sf"/>
</dbReference>
<keyword evidence="1" id="KW-0805">Transcription regulation</keyword>
<dbReference type="Gene3D" id="1.10.10.10">
    <property type="entry name" value="Winged helix-like DNA-binding domain superfamily/Winged helix DNA-binding domain"/>
    <property type="match status" value="1"/>
</dbReference>
<dbReference type="PRINTS" id="PR00035">
    <property type="entry name" value="HTHGNTR"/>
</dbReference>
<evidence type="ECO:0000256" key="1">
    <source>
        <dbReference type="ARBA" id="ARBA00023015"/>
    </source>
</evidence>
<dbReference type="SUPFAM" id="SSF46785">
    <property type="entry name" value="Winged helix' DNA-binding domain"/>
    <property type="match status" value="1"/>
</dbReference>
<keyword evidence="6" id="KW-1185">Reference proteome</keyword>
<dbReference type="CDD" id="cd07377">
    <property type="entry name" value="WHTH_GntR"/>
    <property type="match status" value="1"/>
</dbReference>
<evidence type="ECO:0000259" key="4">
    <source>
        <dbReference type="PROSITE" id="PS50949"/>
    </source>
</evidence>
<dbReference type="PROSITE" id="PS50949">
    <property type="entry name" value="HTH_GNTR"/>
    <property type="match status" value="1"/>
</dbReference>
<dbReference type="PANTHER" id="PTHR44846">
    <property type="entry name" value="MANNOSYL-D-GLYCERATE TRANSPORT/METABOLISM SYSTEM REPRESSOR MNGR-RELATED"/>
    <property type="match status" value="1"/>
</dbReference>
<comment type="caution">
    <text evidence="5">The sequence shown here is derived from an EMBL/GenBank/DDBJ whole genome shotgun (WGS) entry which is preliminary data.</text>
</comment>
<dbReference type="SMART" id="SM00866">
    <property type="entry name" value="UTRA"/>
    <property type="match status" value="1"/>
</dbReference>
<reference evidence="5" key="1">
    <citation type="submission" date="2022-08" db="EMBL/GenBank/DDBJ databases">
        <authorList>
            <person name="Tistechok S."/>
            <person name="Samborskyy M."/>
            <person name="Roman I."/>
        </authorList>
    </citation>
    <scope>NUCLEOTIDE SEQUENCE</scope>
    <source>
        <strain evidence="5">DSM 103496</strain>
    </source>
</reference>
<dbReference type="GO" id="GO:0003700">
    <property type="term" value="F:DNA-binding transcription factor activity"/>
    <property type="evidence" value="ECO:0007669"/>
    <property type="project" value="InterPro"/>
</dbReference>